<keyword evidence="1" id="KW-0812">Transmembrane</keyword>
<evidence type="ECO:0000256" key="1">
    <source>
        <dbReference type="SAM" id="Phobius"/>
    </source>
</evidence>
<dbReference type="Proteomes" id="UP000587942">
    <property type="component" value="Unassembled WGS sequence"/>
</dbReference>
<reference evidence="2 3" key="1">
    <citation type="submission" date="2020-03" db="EMBL/GenBank/DDBJ databases">
        <authorList>
            <person name="Sun Q."/>
        </authorList>
    </citation>
    <scope>NUCLEOTIDE SEQUENCE [LARGE SCALE GENOMIC DNA]</scope>
    <source>
        <strain evidence="2 3">KACC 21451</strain>
    </source>
</reference>
<proteinExistence type="predicted"/>
<comment type="caution">
    <text evidence="2">The sequence shown here is derived from an EMBL/GenBank/DDBJ whole genome shotgun (WGS) entry which is preliminary data.</text>
</comment>
<gene>
    <name evidence="2" type="ORF">GWK17_16140</name>
</gene>
<dbReference type="EMBL" id="JAAVUM010000011">
    <property type="protein sequence ID" value="NKE06980.1"/>
    <property type="molecule type" value="Genomic_DNA"/>
</dbReference>
<keyword evidence="1" id="KW-0472">Membrane</keyword>
<evidence type="ECO:0000313" key="2">
    <source>
        <dbReference type="EMBL" id="NKE06980.1"/>
    </source>
</evidence>
<name>A0A846TJ43_9BACI</name>
<sequence>MTYSGKGSKDILHSIIIMSVLILPSLSYTIRITILLALLVITLHKIHLTITSNHLEYKIKFFRFTIYRKILTSENIKKIKFGRIGWSTKNAVVKVRGSFNFGVAHFYSEQLIRELEEFALVNQIEVQKTQDYLLLEKYYSQK</sequence>
<organism evidence="2 3">
    <name type="scientific">Mesobacillus selenatarsenatis</name>
    <dbReference type="NCBI Taxonomy" id="388741"/>
    <lineage>
        <taxon>Bacteria</taxon>
        <taxon>Bacillati</taxon>
        <taxon>Bacillota</taxon>
        <taxon>Bacilli</taxon>
        <taxon>Bacillales</taxon>
        <taxon>Bacillaceae</taxon>
        <taxon>Mesobacillus</taxon>
    </lineage>
</organism>
<dbReference type="RefSeq" id="WP_167833385.1">
    <property type="nucleotide sequence ID" value="NZ_JAAVUM010000011.1"/>
</dbReference>
<evidence type="ECO:0000313" key="3">
    <source>
        <dbReference type="Proteomes" id="UP000587942"/>
    </source>
</evidence>
<accession>A0A846TJ43</accession>
<protein>
    <recommendedName>
        <fullName evidence="4">DUF304 domain-containing protein</fullName>
    </recommendedName>
</protein>
<feature type="transmembrane region" description="Helical" evidence="1">
    <location>
        <begin position="12"/>
        <end position="41"/>
    </location>
</feature>
<keyword evidence="1" id="KW-1133">Transmembrane helix</keyword>
<evidence type="ECO:0008006" key="4">
    <source>
        <dbReference type="Google" id="ProtNLM"/>
    </source>
</evidence>
<dbReference type="AlphaFoldDB" id="A0A846TJ43"/>